<name>A0A7N2LXK8_QUELO</name>
<dbReference type="EnsemblPlants" id="QL06p036037:mrna">
    <property type="protein sequence ID" value="QL06p036037:mrna"/>
    <property type="gene ID" value="QL06p036037"/>
</dbReference>
<dbReference type="AlphaFoldDB" id="A0A7N2LXK8"/>
<organism evidence="2 3">
    <name type="scientific">Quercus lobata</name>
    <name type="common">Valley oak</name>
    <dbReference type="NCBI Taxonomy" id="97700"/>
    <lineage>
        <taxon>Eukaryota</taxon>
        <taxon>Viridiplantae</taxon>
        <taxon>Streptophyta</taxon>
        <taxon>Embryophyta</taxon>
        <taxon>Tracheophyta</taxon>
        <taxon>Spermatophyta</taxon>
        <taxon>Magnoliopsida</taxon>
        <taxon>eudicotyledons</taxon>
        <taxon>Gunneridae</taxon>
        <taxon>Pentapetalae</taxon>
        <taxon>rosids</taxon>
        <taxon>fabids</taxon>
        <taxon>Fagales</taxon>
        <taxon>Fagaceae</taxon>
        <taxon>Quercus</taxon>
    </lineage>
</organism>
<dbReference type="SUPFAM" id="SSF53756">
    <property type="entry name" value="UDP-Glycosyltransferase/glycogen phosphorylase"/>
    <property type="match status" value="1"/>
</dbReference>
<reference evidence="2 3" key="1">
    <citation type="journal article" date="2016" name="G3 (Bethesda)">
        <title>First Draft Assembly and Annotation of the Genome of a California Endemic Oak Quercus lobata Nee (Fagaceae).</title>
        <authorList>
            <person name="Sork V.L."/>
            <person name="Fitz-Gibbon S.T."/>
            <person name="Puiu D."/>
            <person name="Crepeau M."/>
            <person name="Gugger P.F."/>
            <person name="Sherman R."/>
            <person name="Stevens K."/>
            <person name="Langley C.H."/>
            <person name="Pellegrini M."/>
            <person name="Salzberg S.L."/>
        </authorList>
    </citation>
    <scope>NUCLEOTIDE SEQUENCE [LARGE SCALE GENOMIC DNA]</scope>
    <source>
        <strain evidence="2 3">cv. SW786</strain>
    </source>
</reference>
<dbReference type="Pfam" id="PF00201">
    <property type="entry name" value="UDPGT"/>
    <property type="match status" value="1"/>
</dbReference>
<dbReference type="Gene3D" id="3.40.50.2000">
    <property type="entry name" value="Glycogen Phosphorylase B"/>
    <property type="match status" value="2"/>
</dbReference>
<evidence type="ECO:0000256" key="1">
    <source>
        <dbReference type="ARBA" id="ARBA00022679"/>
    </source>
</evidence>
<dbReference type="Gramene" id="QL06p036037:mrna">
    <property type="protein sequence ID" value="QL06p036037:mrna"/>
    <property type="gene ID" value="QL06p036037"/>
</dbReference>
<proteinExistence type="predicted"/>
<dbReference type="Proteomes" id="UP000594261">
    <property type="component" value="Chromosome 6"/>
</dbReference>
<dbReference type="PANTHER" id="PTHR48045">
    <property type="entry name" value="UDP-GLYCOSYLTRANSFERASE 72B1"/>
    <property type="match status" value="1"/>
</dbReference>
<accession>A0A7N2LXK8</accession>
<keyword evidence="1" id="KW-0808">Transferase</keyword>
<dbReference type="InParanoid" id="A0A7N2LXK8"/>
<evidence type="ECO:0000313" key="2">
    <source>
        <dbReference type="EnsemblPlants" id="QL06p036037:mrna"/>
    </source>
</evidence>
<dbReference type="InterPro" id="IPR002213">
    <property type="entry name" value="UDP_glucos_trans"/>
</dbReference>
<dbReference type="GO" id="GO:0008194">
    <property type="term" value="F:UDP-glycosyltransferase activity"/>
    <property type="evidence" value="ECO:0007669"/>
    <property type="project" value="InterPro"/>
</dbReference>
<sequence>MKEWLDKLAEGSVVYVAFGSKAKPTQEELTEIVLGLEQSKFKILAHDSVGGFLTHSGWSSVVEALQFERPLVILTFYADPGINAKLLEEKHIGYLIPGNEQDGSFTWDSVAKFIRLVIVEEEGKMYRDKAKEMKGLFGDKKSQDQYLDSFLNYLKTHCRLQNGI</sequence>
<dbReference type="EMBL" id="LRBV02000006">
    <property type="status" value="NOT_ANNOTATED_CDS"/>
    <property type="molecule type" value="Genomic_DNA"/>
</dbReference>
<evidence type="ECO:0000313" key="3">
    <source>
        <dbReference type="Proteomes" id="UP000594261"/>
    </source>
</evidence>
<protein>
    <submittedName>
        <fullName evidence="2">Uncharacterized protein</fullName>
    </submittedName>
</protein>
<dbReference type="OMA" id="NARQMES"/>
<keyword evidence="3" id="KW-1185">Reference proteome</keyword>
<reference evidence="2" key="2">
    <citation type="submission" date="2021-01" db="UniProtKB">
        <authorList>
            <consortium name="EnsemblPlants"/>
        </authorList>
    </citation>
    <scope>IDENTIFICATION</scope>
</reference>
<dbReference type="PANTHER" id="PTHR48045:SF20">
    <property type="entry name" value="UDP-RHAMNOSE:RHAMNOSYLTRANSFERASE 1"/>
    <property type="match status" value="1"/>
</dbReference>